<evidence type="ECO:0000256" key="2">
    <source>
        <dbReference type="ARBA" id="ARBA00022723"/>
    </source>
</evidence>
<dbReference type="AlphaFoldDB" id="A0A3N6RN19"/>
<evidence type="ECO:0000259" key="4">
    <source>
        <dbReference type="Pfam" id="PF03328"/>
    </source>
</evidence>
<dbReference type="OrthoDB" id="337469at2"/>
<proteinExistence type="inferred from homology"/>
<keyword evidence="3" id="KW-0456">Lyase</keyword>
<protein>
    <recommendedName>
        <fullName evidence="4">HpcH/HpaI aldolase/citrate lyase domain-containing protein</fullName>
    </recommendedName>
</protein>
<dbReference type="GO" id="GO:0005737">
    <property type="term" value="C:cytoplasm"/>
    <property type="evidence" value="ECO:0007669"/>
    <property type="project" value="TreeGrafter"/>
</dbReference>
<dbReference type="PANTHER" id="PTHR30502">
    <property type="entry name" value="2-KETO-3-DEOXY-L-RHAMNONATE ALDOLASE"/>
    <property type="match status" value="1"/>
</dbReference>
<dbReference type="PANTHER" id="PTHR30502:SF0">
    <property type="entry name" value="PHOSPHOENOLPYRUVATE CARBOXYLASE FAMILY PROTEIN"/>
    <property type="match status" value="1"/>
</dbReference>
<evidence type="ECO:0000256" key="1">
    <source>
        <dbReference type="ARBA" id="ARBA00005568"/>
    </source>
</evidence>
<dbReference type="EMBL" id="RCBY01000022">
    <property type="protein sequence ID" value="RQH50290.1"/>
    <property type="molecule type" value="Genomic_DNA"/>
</dbReference>
<name>A0A3N6RN19_9CYAN</name>
<dbReference type="SUPFAM" id="SSF51621">
    <property type="entry name" value="Phosphoenolpyruvate/pyruvate domain"/>
    <property type="match status" value="1"/>
</dbReference>
<keyword evidence="2" id="KW-0479">Metal-binding</keyword>
<sequence>MKAMKKTELDLKKSLDLETKTLNIMVDELYNSYGLRMFKAGSEWENMDLEEIAYLKQLGSHDIPVLMKVGGVEARTEIRNLLEIGVESFLAPMVESEFALEKFVTITKGICQKHHKKPRLAMMIESIQTYNNLDIILNSPYFDELEMLVLGRLDLSNSMGIQNVDAPEVQEICKKIIDAVHKKGKSVSVGGFVNPRTALSIKNEFQADHLNTINFLLNIDKCQDLSEGVRLMLNTEIAYYESLKNLNPQRNDFYQSRVEITKKKLVASVD</sequence>
<dbReference type="InterPro" id="IPR050251">
    <property type="entry name" value="HpcH-HpaI_aldolase"/>
</dbReference>
<dbReference type="Pfam" id="PF03328">
    <property type="entry name" value="HpcH_HpaI"/>
    <property type="match status" value="1"/>
</dbReference>
<dbReference type="InterPro" id="IPR005000">
    <property type="entry name" value="Aldolase/citrate-lyase_domain"/>
</dbReference>
<comment type="caution">
    <text evidence="5">The sequence shown here is derived from an EMBL/GenBank/DDBJ whole genome shotgun (WGS) entry which is preliminary data.</text>
</comment>
<evidence type="ECO:0000313" key="5">
    <source>
        <dbReference type="EMBL" id="RQH50290.1"/>
    </source>
</evidence>
<dbReference type="GO" id="GO:0016832">
    <property type="term" value="F:aldehyde-lyase activity"/>
    <property type="evidence" value="ECO:0007669"/>
    <property type="project" value="TreeGrafter"/>
</dbReference>
<comment type="similarity">
    <text evidence="1">Belongs to the HpcH/HpaI aldolase family.</text>
</comment>
<organism evidence="5 6">
    <name type="scientific">Okeania hirsuta</name>
    <dbReference type="NCBI Taxonomy" id="1458930"/>
    <lineage>
        <taxon>Bacteria</taxon>
        <taxon>Bacillati</taxon>
        <taxon>Cyanobacteriota</taxon>
        <taxon>Cyanophyceae</taxon>
        <taxon>Oscillatoriophycideae</taxon>
        <taxon>Oscillatoriales</taxon>
        <taxon>Microcoleaceae</taxon>
        <taxon>Okeania</taxon>
    </lineage>
</organism>
<evidence type="ECO:0000313" key="6">
    <source>
        <dbReference type="Proteomes" id="UP000269154"/>
    </source>
</evidence>
<dbReference type="Proteomes" id="UP000269154">
    <property type="component" value="Unassembled WGS sequence"/>
</dbReference>
<keyword evidence="6" id="KW-1185">Reference proteome</keyword>
<dbReference type="GO" id="GO:0046872">
    <property type="term" value="F:metal ion binding"/>
    <property type="evidence" value="ECO:0007669"/>
    <property type="project" value="UniProtKB-KW"/>
</dbReference>
<reference evidence="5 6" key="1">
    <citation type="journal article" date="2018" name="ACS Chem. Biol.">
        <title>Ketoreductase domain dysfunction expands chemodiversity: malyngamide biosynthesis in the cyanobacterium Okeania hirsuta.</title>
        <authorList>
            <person name="Moss N.A."/>
            <person name="Leao T."/>
            <person name="Rankin M."/>
            <person name="McCullough T.M."/>
            <person name="Qu P."/>
            <person name="Korobeynikov A."/>
            <person name="Smith J.L."/>
            <person name="Gerwick L."/>
            <person name="Gerwick W.H."/>
        </authorList>
    </citation>
    <scope>NUCLEOTIDE SEQUENCE [LARGE SCALE GENOMIC DNA]</scope>
    <source>
        <strain evidence="5 6">PAB10Feb10-1</strain>
    </source>
</reference>
<dbReference type="InterPro" id="IPR040442">
    <property type="entry name" value="Pyrv_kinase-like_dom_sf"/>
</dbReference>
<dbReference type="InterPro" id="IPR015813">
    <property type="entry name" value="Pyrv/PenolPyrv_kinase-like_dom"/>
</dbReference>
<gene>
    <name evidence="5" type="ORF">D5R40_06195</name>
</gene>
<dbReference type="Gene3D" id="3.20.20.60">
    <property type="entry name" value="Phosphoenolpyruvate-binding domains"/>
    <property type="match status" value="1"/>
</dbReference>
<evidence type="ECO:0000256" key="3">
    <source>
        <dbReference type="ARBA" id="ARBA00023239"/>
    </source>
</evidence>
<feature type="domain" description="HpcH/HpaI aldolase/citrate lyase" evidence="4">
    <location>
        <begin position="66"/>
        <end position="184"/>
    </location>
</feature>
<accession>A0A3N6RN19</accession>